<keyword evidence="3" id="KW-1185">Reference proteome</keyword>
<evidence type="ECO:0000256" key="1">
    <source>
        <dbReference type="SAM" id="MobiDB-lite"/>
    </source>
</evidence>
<reference evidence="2" key="1">
    <citation type="journal article" date="2020" name="New Phytol.">
        <title>Comparative genomics reveals dynamic genome evolution in host specialist ectomycorrhizal fungi.</title>
        <authorList>
            <person name="Lofgren L.A."/>
            <person name="Nguyen N.H."/>
            <person name="Vilgalys R."/>
            <person name="Ruytinx J."/>
            <person name="Liao H.L."/>
            <person name="Branco S."/>
            <person name="Kuo A."/>
            <person name="LaButti K."/>
            <person name="Lipzen A."/>
            <person name="Andreopoulos W."/>
            <person name="Pangilinan J."/>
            <person name="Riley R."/>
            <person name="Hundley H."/>
            <person name="Na H."/>
            <person name="Barry K."/>
            <person name="Grigoriev I.V."/>
            <person name="Stajich J.E."/>
            <person name="Kennedy P.G."/>
        </authorList>
    </citation>
    <scope>NUCLEOTIDE SEQUENCE</scope>
    <source>
        <strain evidence="2">S12</strain>
    </source>
</reference>
<organism evidence="2 3">
    <name type="scientific">Suillus plorans</name>
    <dbReference type="NCBI Taxonomy" id="116603"/>
    <lineage>
        <taxon>Eukaryota</taxon>
        <taxon>Fungi</taxon>
        <taxon>Dikarya</taxon>
        <taxon>Basidiomycota</taxon>
        <taxon>Agaricomycotina</taxon>
        <taxon>Agaricomycetes</taxon>
        <taxon>Agaricomycetidae</taxon>
        <taxon>Boletales</taxon>
        <taxon>Suillineae</taxon>
        <taxon>Suillaceae</taxon>
        <taxon>Suillus</taxon>
    </lineage>
</organism>
<dbReference type="RefSeq" id="XP_041155355.1">
    <property type="nucleotide sequence ID" value="XM_041300643.1"/>
</dbReference>
<proteinExistence type="predicted"/>
<dbReference type="Proteomes" id="UP000719766">
    <property type="component" value="Unassembled WGS sequence"/>
</dbReference>
<dbReference type="EMBL" id="JABBWE010000072">
    <property type="protein sequence ID" value="KAG1788069.1"/>
    <property type="molecule type" value="Genomic_DNA"/>
</dbReference>
<comment type="caution">
    <text evidence="2">The sequence shown here is derived from an EMBL/GenBank/DDBJ whole genome shotgun (WGS) entry which is preliminary data.</text>
</comment>
<protein>
    <submittedName>
        <fullName evidence="2">Uncharacterized protein</fullName>
    </submittedName>
</protein>
<gene>
    <name evidence="2" type="ORF">HD556DRAFT_1312340</name>
</gene>
<dbReference type="GeneID" id="64594407"/>
<feature type="compositionally biased region" description="Polar residues" evidence="1">
    <location>
        <begin position="159"/>
        <end position="168"/>
    </location>
</feature>
<feature type="region of interest" description="Disordered" evidence="1">
    <location>
        <begin position="145"/>
        <end position="169"/>
    </location>
</feature>
<dbReference type="AlphaFoldDB" id="A0A9P7AGW8"/>
<evidence type="ECO:0000313" key="3">
    <source>
        <dbReference type="Proteomes" id="UP000719766"/>
    </source>
</evidence>
<evidence type="ECO:0000313" key="2">
    <source>
        <dbReference type="EMBL" id="KAG1788069.1"/>
    </source>
</evidence>
<dbReference type="OrthoDB" id="1630758at2759"/>
<sequence>MQSTVTGTIPQKGEFETQKDNHAEILHACRHHLQPVTIVKFELEMHTWIHKTPTAHHERRCRYARAGNAGIPLMSGAAAANRHSAMLSAHAYFTRGRTADPRASTPGAPLDLSTSLISSRDPVAIVSSSVDSLARRNAIALTNERSTSDVARSNAKPMSRTTQNSSGHSGMYTFGYPHGLQHEMIINNAYAGETCECRKPIVRSSCAQSAVLLNVTVKEQRKVSPLREISTFRPAHPLLMLNFNFTLMGKSNATISFTMGMGPGFD</sequence>
<accession>A0A9P7AGW8</accession>
<name>A0A9P7AGW8_9AGAM</name>